<keyword evidence="2" id="KW-0704">Schiff base</keyword>
<dbReference type="AlphaFoldDB" id="A0A076EK44"/>
<evidence type="ECO:0000256" key="2">
    <source>
        <dbReference type="ARBA" id="ARBA00023270"/>
    </source>
</evidence>
<feature type="active site" description="Schiff-base intermediate with substrate" evidence="4">
    <location>
        <position position="165"/>
    </location>
</feature>
<feature type="binding site" evidence="5">
    <location>
        <position position="207"/>
    </location>
    <ligand>
        <name>pyruvate</name>
        <dbReference type="ChEBI" id="CHEBI:15361"/>
    </ligand>
</feature>
<feature type="active site" description="Proton donor/acceptor" evidence="4">
    <location>
        <position position="136"/>
    </location>
</feature>
<name>A0A076EK44_RHOOP</name>
<dbReference type="EMBL" id="CP008947">
    <property type="protein sequence ID" value="AII06525.1"/>
    <property type="molecule type" value="Genomic_DNA"/>
</dbReference>
<dbReference type="InterPro" id="IPR020624">
    <property type="entry name" value="Schiff_base-form_aldolases_CS"/>
</dbReference>
<organism evidence="6 7">
    <name type="scientific">Rhodococcus opacus</name>
    <name type="common">Nocardia opaca</name>
    <dbReference type="NCBI Taxonomy" id="37919"/>
    <lineage>
        <taxon>Bacteria</taxon>
        <taxon>Bacillati</taxon>
        <taxon>Actinomycetota</taxon>
        <taxon>Actinomycetes</taxon>
        <taxon>Mycobacteriales</taxon>
        <taxon>Nocardiaceae</taxon>
        <taxon>Rhodococcus</taxon>
    </lineage>
</organism>
<dbReference type="GO" id="GO:0019262">
    <property type="term" value="P:N-acetylneuraminate catabolic process"/>
    <property type="evidence" value="ECO:0007669"/>
    <property type="project" value="TreeGrafter"/>
</dbReference>
<dbReference type="PROSITE" id="PS00665">
    <property type="entry name" value="DHDPS_1"/>
    <property type="match status" value="1"/>
</dbReference>
<gene>
    <name evidence="6" type="ORF">EP51_18620</name>
</gene>
<dbReference type="PIRSF" id="PIRSF001365">
    <property type="entry name" value="DHDPS"/>
    <property type="match status" value="1"/>
</dbReference>
<dbReference type="PANTHER" id="PTHR42849">
    <property type="entry name" value="N-ACETYLNEURAMINATE LYASE"/>
    <property type="match status" value="1"/>
</dbReference>
<evidence type="ECO:0000256" key="4">
    <source>
        <dbReference type="PIRSR" id="PIRSR001365-1"/>
    </source>
</evidence>
<comment type="similarity">
    <text evidence="3">Belongs to the DapA family.</text>
</comment>
<dbReference type="CDD" id="cd00408">
    <property type="entry name" value="DHDPS-like"/>
    <property type="match status" value="1"/>
</dbReference>
<evidence type="ECO:0000313" key="6">
    <source>
        <dbReference type="EMBL" id="AII06525.1"/>
    </source>
</evidence>
<reference evidence="6 7" key="1">
    <citation type="submission" date="2014-07" db="EMBL/GenBank/DDBJ databases">
        <title>Genome Sequence of Rhodococcus opacus Strain R7, a Biodegrader of Mono- and Polycyclic Aromatic Hydrocarbons.</title>
        <authorList>
            <person name="Di Gennaro P."/>
            <person name="Zampolli J."/>
            <person name="Presti I."/>
            <person name="Cappelletti M."/>
            <person name="D'Ursi P."/>
            <person name="Orro A."/>
            <person name="Mezzelani A."/>
            <person name="Milanesi L."/>
        </authorList>
    </citation>
    <scope>NUCLEOTIDE SEQUENCE [LARGE SCALE GENOMIC DNA]</scope>
    <source>
        <strain evidence="6 7">R7</strain>
    </source>
</reference>
<dbReference type="Pfam" id="PF00701">
    <property type="entry name" value="DHDPS"/>
    <property type="match status" value="1"/>
</dbReference>
<dbReference type="SUPFAM" id="SSF51569">
    <property type="entry name" value="Aldolase"/>
    <property type="match status" value="1"/>
</dbReference>
<dbReference type="PRINTS" id="PR00146">
    <property type="entry name" value="DHPICSNTHASE"/>
</dbReference>
<dbReference type="GO" id="GO:0008747">
    <property type="term" value="F:N-acetylneuraminate lyase activity"/>
    <property type="evidence" value="ECO:0007669"/>
    <property type="project" value="TreeGrafter"/>
</dbReference>
<accession>A0A076EK44</accession>
<sequence>MTKKLGGILAAVSTPFAQDGSVDEGALRNHVDFLIENGLHGLVPGGSTGEFAALTLDERKLVNTVVIDQAAGRVPVAPQTGSTRTAEAIELSRHAADAGADAVLLVQPFYEAPTRHEVIEYFATVGEAANIPVIAYNLPGVTGMNLDRPFYRELLERTDAVKYIKDTSGSIEQAFDLIFNLGDAIDTFVGWDTIVLPAFSAGAAGSIWGAPNFAPKECVAIYELAKAGKYTEALEIFKRLWNILDFLGKEGYAVATKAAAQAVGVDLGVPRAPYGELPADKKEELTKLIAETGLTYARS</sequence>
<dbReference type="SMART" id="SM01130">
    <property type="entry name" value="DHDPS"/>
    <property type="match status" value="1"/>
</dbReference>
<evidence type="ECO:0000256" key="5">
    <source>
        <dbReference type="PIRSR" id="PIRSR001365-2"/>
    </source>
</evidence>
<dbReference type="Gene3D" id="3.20.20.70">
    <property type="entry name" value="Aldolase class I"/>
    <property type="match status" value="1"/>
</dbReference>
<keyword evidence="1 3" id="KW-0456">Lyase</keyword>
<dbReference type="InterPro" id="IPR013785">
    <property type="entry name" value="Aldolase_TIM"/>
</dbReference>
<dbReference type="PANTHER" id="PTHR42849:SF1">
    <property type="entry name" value="N-ACETYLNEURAMINATE LYASE"/>
    <property type="match status" value="1"/>
</dbReference>
<evidence type="ECO:0000313" key="7">
    <source>
        <dbReference type="Proteomes" id="UP000028488"/>
    </source>
</evidence>
<dbReference type="RefSeq" id="WP_128640067.1">
    <property type="nucleotide sequence ID" value="NZ_CP008947.1"/>
</dbReference>
<dbReference type="InterPro" id="IPR002220">
    <property type="entry name" value="DapA-like"/>
</dbReference>
<evidence type="ECO:0000256" key="1">
    <source>
        <dbReference type="ARBA" id="ARBA00023239"/>
    </source>
</evidence>
<protein>
    <submittedName>
        <fullName evidence="6">Dihydrodipicolinate synthase</fullName>
    </submittedName>
</protein>
<dbReference type="eggNOG" id="COG0329">
    <property type="taxonomic scope" value="Bacteria"/>
</dbReference>
<proteinExistence type="inferred from homology"/>
<dbReference type="GO" id="GO:0005829">
    <property type="term" value="C:cytosol"/>
    <property type="evidence" value="ECO:0007669"/>
    <property type="project" value="TreeGrafter"/>
</dbReference>
<dbReference type="Proteomes" id="UP000028488">
    <property type="component" value="Chromosome"/>
</dbReference>
<feature type="binding site" evidence="5">
    <location>
        <position position="48"/>
    </location>
    <ligand>
        <name>pyruvate</name>
        <dbReference type="ChEBI" id="CHEBI:15361"/>
    </ligand>
</feature>
<evidence type="ECO:0000256" key="3">
    <source>
        <dbReference type="PIRNR" id="PIRNR001365"/>
    </source>
</evidence>